<gene>
    <name evidence="1" type="ORF">I4641_07295</name>
</gene>
<evidence type="ECO:0000313" key="2">
    <source>
        <dbReference type="Proteomes" id="UP000729733"/>
    </source>
</evidence>
<accession>A0A964BQ36</accession>
<proteinExistence type="predicted"/>
<dbReference type="AlphaFoldDB" id="A0A964BQ36"/>
<reference evidence="1" key="1">
    <citation type="journal article" date="2021" name="Antonie Van Leeuwenhoek">
        <title>Draft genome and description of Waterburya agarophytonicola gen. nov. sp. nov. (Pleurocapsales, Cyanobacteria): a seaweed symbiont.</title>
        <authorList>
            <person name="Bonthond G."/>
            <person name="Shalygin S."/>
            <person name="Bayer T."/>
            <person name="Weinberger F."/>
        </authorList>
    </citation>
    <scope>NUCLEOTIDE SEQUENCE</scope>
    <source>
        <strain evidence="1">KI4</strain>
    </source>
</reference>
<dbReference type="RefSeq" id="WP_229639820.1">
    <property type="nucleotide sequence ID" value="NZ_JADWDC010000012.1"/>
</dbReference>
<name>A0A964BQ36_9CYAN</name>
<keyword evidence="2" id="KW-1185">Reference proteome</keyword>
<dbReference type="Proteomes" id="UP000729733">
    <property type="component" value="Unassembled WGS sequence"/>
</dbReference>
<sequence length="83" mass="9079">MSKINIFEIQPAKSELKVLNKNETELVFGGRRRIRNQFVNQSNTANIFIVSNLVNIQIAFGGGSNTSVNSITNNAGVIQTNNA</sequence>
<comment type="caution">
    <text evidence="1">The sequence shown here is derived from an EMBL/GenBank/DDBJ whole genome shotgun (WGS) entry which is preliminary data.</text>
</comment>
<evidence type="ECO:0000313" key="1">
    <source>
        <dbReference type="EMBL" id="MCC0176782.1"/>
    </source>
</evidence>
<protein>
    <submittedName>
        <fullName evidence="1">Uncharacterized protein</fullName>
    </submittedName>
</protein>
<dbReference type="EMBL" id="JADWDC010000012">
    <property type="protein sequence ID" value="MCC0176782.1"/>
    <property type="molecule type" value="Genomic_DNA"/>
</dbReference>
<organism evidence="1 2">
    <name type="scientific">Waterburya agarophytonicola KI4</name>
    <dbReference type="NCBI Taxonomy" id="2874699"/>
    <lineage>
        <taxon>Bacteria</taxon>
        <taxon>Bacillati</taxon>
        <taxon>Cyanobacteriota</taxon>
        <taxon>Cyanophyceae</taxon>
        <taxon>Pleurocapsales</taxon>
        <taxon>Hyellaceae</taxon>
        <taxon>Waterburya</taxon>
        <taxon>Waterburya agarophytonicola</taxon>
    </lineage>
</organism>